<evidence type="ECO:0000313" key="2">
    <source>
        <dbReference type="Proteomes" id="UP000325313"/>
    </source>
</evidence>
<name>A0A5B0M6Z8_PUCGR</name>
<reference evidence="1 2" key="1">
    <citation type="submission" date="2019-05" db="EMBL/GenBank/DDBJ databases">
        <title>Emergence of the Ug99 lineage of the wheat stem rust pathogen through somatic hybridization.</title>
        <authorList>
            <person name="Li F."/>
            <person name="Upadhyaya N.M."/>
            <person name="Sperschneider J."/>
            <person name="Matny O."/>
            <person name="Nguyen-Phuc H."/>
            <person name="Mago R."/>
            <person name="Raley C."/>
            <person name="Miller M.E."/>
            <person name="Silverstein K.A.T."/>
            <person name="Henningsen E."/>
            <person name="Hirsch C.D."/>
            <person name="Visser B."/>
            <person name="Pretorius Z.A."/>
            <person name="Steffenson B.J."/>
            <person name="Schwessinger B."/>
            <person name="Dodds P.N."/>
            <person name="Figueroa M."/>
        </authorList>
    </citation>
    <scope>NUCLEOTIDE SEQUENCE [LARGE SCALE GENOMIC DNA]</scope>
    <source>
        <strain evidence="1 2">Ug99</strain>
    </source>
</reference>
<proteinExistence type="predicted"/>
<dbReference type="AlphaFoldDB" id="A0A5B0M6Z8"/>
<accession>A0A5B0M6Z8</accession>
<sequence length="161" mass="18353">MFDKQQRSSFSLGEWNLDGGDFVHRPGLTFSRSTARPFPIGGQTTSLLLSLPIETTGHYSPRDSITELIATNWLRTLRLSLPNILDFPRLAILNPAALNSHRPHLLSQLLRSRVRRRTPTKNRCFWRPIGLWCLPSRVRRQTPTINRRSSEPIGLLSLTSS</sequence>
<evidence type="ECO:0000313" key="1">
    <source>
        <dbReference type="EMBL" id="KAA1072937.1"/>
    </source>
</evidence>
<protein>
    <submittedName>
        <fullName evidence="1">Uncharacterized protein</fullName>
    </submittedName>
</protein>
<comment type="caution">
    <text evidence="1">The sequence shown here is derived from an EMBL/GenBank/DDBJ whole genome shotgun (WGS) entry which is preliminary data.</text>
</comment>
<gene>
    <name evidence="1" type="ORF">PGTUg99_004022</name>
</gene>
<organism evidence="1 2">
    <name type="scientific">Puccinia graminis f. sp. tritici</name>
    <dbReference type="NCBI Taxonomy" id="56615"/>
    <lineage>
        <taxon>Eukaryota</taxon>
        <taxon>Fungi</taxon>
        <taxon>Dikarya</taxon>
        <taxon>Basidiomycota</taxon>
        <taxon>Pucciniomycotina</taxon>
        <taxon>Pucciniomycetes</taxon>
        <taxon>Pucciniales</taxon>
        <taxon>Pucciniaceae</taxon>
        <taxon>Puccinia</taxon>
    </lineage>
</organism>
<dbReference type="EMBL" id="VDEP01000475">
    <property type="protein sequence ID" value="KAA1072937.1"/>
    <property type="molecule type" value="Genomic_DNA"/>
</dbReference>
<dbReference type="Proteomes" id="UP000325313">
    <property type="component" value="Unassembled WGS sequence"/>
</dbReference>